<sequence>MLACIWWFFLLILNSSYTANLAAFLTTSRIEESINNAEDLASQTRVKVGALRGGATESFFSSPASVGTQTLQPLLVGFVSSGEFGVRFPAGYKEGYIYRRCTRIFSEIEWETILERNLGTPDRDLNLVFPSIGSLVYCENSALDHTATEFVNYRTFTETSEVHDIRKQVVTLRRPVPYRTTKNSNNTVYQQLSTMMTKSKPDMMTSSNQEGVERVLKDRRGYAFFMESISIEYEMERKCELMQINNLLDNKGYGIALPISDFLNEHCRAPPLYLA</sequence>
<evidence type="ECO:0000256" key="6">
    <source>
        <dbReference type="ARBA" id="ARBA00023065"/>
    </source>
</evidence>
<dbReference type="Gene3D" id="3.40.190.10">
    <property type="entry name" value="Periplasmic binding protein-like II"/>
    <property type="match status" value="2"/>
</dbReference>
<evidence type="ECO:0000256" key="7">
    <source>
        <dbReference type="ARBA" id="ARBA00023136"/>
    </source>
</evidence>
<dbReference type="InterPro" id="IPR015683">
    <property type="entry name" value="Ionotropic_Glu_rcpt"/>
</dbReference>
<reference evidence="14" key="1">
    <citation type="submission" date="2021-03" db="EMBL/GenBank/DDBJ databases">
        <authorList>
            <person name="Tran Van P."/>
        </authorList>
    </citation>
    <scope>NUCLEOTIDE SEQUENCE</scope>
</reference>
<keyword evidence="5" id="KW-1133">Transmembrane helix</keyword>
<keyword evidence="10" id="KW-1071">Ligand-gated ion channel</keyword>
<dbReference type="Pfam" id="PF00060">
    <property type="entry name" value="Lig_chan"/>
    <property type="match status" value="1"/>
</dbReference>
<dbReference type="PANTHER" id="PTHR18966">
    <property type="entry name" value="IONOTROPIC GLUTAMATE RECEPTOR"/>
    <property type="match status" value="1"/>
</dbReference>
<comment type="caution">
    <text evidence="14">The sequence shown here is derived from an EMBL/GenBank/DDBJ whole genome shotgun (WGS) entry which is preliminary data.</text>
</comment>
<keyword evidence="7" id="KW-0472">Membrane</keyword>
<keyword evidence="3" id="KW-0813">Transport</keyword>
<evidence type="ECO:0000256" key="1">
    <source>
        <dbReference type="ARBA" id="ARBA00004141"/>
    </source>
</evidence>
<evidence type="ECO:0000313" key="14">
    <source>
        <dbReference type="EMBL" id="CAG2065505.1"/>
    </source>
</evidence>
<evidence type="ECO:0000256" key="2">
    <source>
        <dbReference type="ARBA" id="ARBA00008685"/>
    </source>
</evidence>
<evidence type="ECO:0000256" key="8">
    <source>
        <dbReference type="ARBA" id="ARBA00023170"/>
    </source>
</evidence>
<keyword evidence="6" id="KW-0406">Ion transport</keyword>
<evidence type="ECO:0000313" key="15">
    <source>
        <dbReference type="Proteomes" id="UP001153148"/>
    </source>
</evidence>
<name>A0ABN7PEK2_TIMPD</name>
<protein>
    <recommendedName>
        <fullName evidence="13">Ionotropic glutamate receptor C-terminal domain-containing protein</fullName>
    </recommendedName>
</protein>
<evidence type="ECO:0000256" key="4">
    <source>
        <dbReference type="ARBA" id="ARBA00022692"/>
    </source>
</evidence>
<keyword evidence="11" id="KW-0407">Ion channel</keyword>
<dbReference type="Gene3D" id="1.10.287.70">
    <property type="match status" value="1"/>
</dbReference>
<dbReference type="EMBL" id="CAJPIN010043711">
    <property type="protein sequence ID" value="CAG2065505.1"/>
    <property type="molecule type" value="Genomic_DNA"/>
</dbReference>
<evidence type="ECO:0000256" key="10">
    <source>
        <dbReference type="ARBA" id="ARBA00023286"/>
    </source>
</evidence>
<evidence type="ECO:0000256" key="12">
    <source>
        <dbReference type="SAM" id="SignalP"/>
    </source>
</evidence>
<evidence type="ECO:0000256" key="5">
    <source>
        <dbReference type="ARBA" id="ARBA00022989"/>
    </source>
</evidence>
<gene>
    <name evidence="14" type="ORF">TPAB3V08_LOCUS12449</name>
</gene>
<comment type="subcellular location">
    <subcellularLocation>
        <location evidence="1">Membrane</location>
        <topology evidence="1">Multi-pass membrane protein</topology>
    </subcellularLocation>
</comment>
<accession>A0ABN7PEK2</accession>
<feature type="signal peptide" evidence="12">
    <location>
        <begin position="1"/>
        <end position="18"/>
    </location>
</feature>
<dbReference type="SUPFAM" id="SSF53850">
    <property type="entry name" value="Periplasmic binding protein-like II"/>
    <property type="match status" value="1"/>
</dbReference>
<keyword evidence="9" id="KW-0325">Glycoprotein</keyword>
<evidence type="ECO:0000259" key="13">
    <source>
        <dbReference type="SMART" id="SM00079"/>
    </source>
</evidence>
<keyword evidence="4" id="KW-0812">Transmembrane</keyword>
<evidence type="ECO:0000256" key="3">
    <source>
        <dbReference type="ARBA" id="ARBA00022448"/>
    </source>
</evidence>
<comment type="similarity">
    <text evidence="2">Belongs to the glutamate-gated ion channel (TC 1.A.10.1) family.</text>
</comment>
<dbReference type="InterPro" id="IPR001320">
    <property type="entry name" value="Iontro_rcpt_C"/>
</dbReference>
<evidence type="ECO:0000256" key="9">
    <source>
        <dbReference type="ARBA" id="ARBA00023180"/>
    </source>
</evidence>
<evidence type="ECO:0000256" key="11">
    <source>
        <dbReference type="ARBA" id="ARBA00023303"/>
    </source>
</evidence>
<dbReference type="SMART" id="SM00079">
    <property type="entry name" value="PBPe"/>
    <property type="match status" value="1"/>
</dbReference>
<keyword evidence="8" id="KW-0675">Receptor</keyword>
<proteinExistence type="inferred from homology"/>
<dbReference type="Proteomes" id="UP001153148">
    <property type="component" value="Unassembled WGS sequence"/>
</dbReference>
<feature type="chain" id="PRO_5046963240" description="Ionotropic glutamate receptor C-terminal domain-containing protein" evidence="12">
    <location>
        <begin position="19"/>
        <end position="275"/>
    </location>
</feature>
<keyword evidence="15" id="KW-1185">Reference proteome</keyword>
<keyword evidence="12" id="KW-0732">Signal</keyword>
<feature type="domain" description="Ionotropic glutamate receptor C-terminal" evidence="13">
    <location>
        <begin position="1"/>
        <end position="266"/>
    </location>
</feature>
<organism evidence="14 15">
    <name type="scientific">Timema podura</name>
    <name type="common">Walking stick</name>
    <dbReference type="NCBI Taxonomy" id="61482"/>
    <lineage>
        <taxon>Eukaryota</taxon>
        <taxon>Metazoa</taxon>
        <taxon>Ecdysozoa</taxon>
        <taxon>Arthropoda</taxon>
        <taxon>Hexapoda</taxon>
        <taxon>Insecta</taxon>
        <taxon>Pterygota</taxon>
        <taxon>Neoptera</taxon>
        <taxon>Polyneoptera</taxon>
        <taxon>Phasmatodea</taxon>
        <taxon>Timematodea</taxon>
        <taxon>Timematoidea</taxon>
        <taxon>Timematidae</taxon>
        <taxon>Timema</taxon>
    </lineage>
</organism>